<dbReference type="PANTHER" id="PTHR48078:SF19">
    <property type="entry name" value="ACT DOMAIN-CONTAINING PROTEIN"/>
    <property type="match status" value="1"/>
</dbReference>
<organism evidence="10">
    <name type="scientific">Thrips palmi</name>
    <name type="common">Melon thrips</name>
    <dbReference type="NCBI Taxonomy" id="161013"/>
    <lineage>
        <taxon>Eukaryota</taxon>
        <taxon>Metazoa</taxon>
        <taxon>Ecdysozoa</taxon>
        <taxon>Arthropoda</taxon>
        <taxon>Hexapoda</taxon>
        <taxon>Insecta</taxon>
        <taxon>Pterygota</taxon>
        <taxon>Neoptera</taxon>
        <taxon>Paraneoptera</taxon>
        <taxon>Thysanoptera</taxon>
        <taxon>Terebrantia</taxon>
        <taxon>Thripoidea</taxon>
        <taxon>Thripidae</taxon>
        <taxon>Thrips</taxon>
    </lineage>
</organism>
<dbReference type="GeneID" id="117644617"/>
<feature type="region of interest" description="Disordered" evidence="7">
    <location>
        <begin position="1"/>
        <end position="28"/>
    </location>
</feature>
<gene>
    <name evidence="10" type="primary">LOC117644617</name>
</gene>
<evidence type="ECO:0000256" key="1">
    <source>
        <dbReference type="ARBA" id="ARBA00001933"/>
    </source>
</evidence>
<feature type="region of interest" description="Disordered" evidence="7">
    <location>
        <begin position="48"/>
        <end position="218"/>
    </location>
</feature>
<reference evidence="10" key="1">
    <citation type="submission" date="2025-08" db="UniProtKB">
        <authorList>
            <consortium name="RefSeq"/>
        </authorList>
    </citation>
    <scope>IDENTIFICATION</scope>
    <source>
        <tissue evidence="10">Total insect</tissue>
    </source>
</reference>
<dbReference type="Pfam" id="PF01842">
    <property type="entry name" value="ACT"/>
    <property type="match status" value="1"/>
</dbReference>
<evidence type="ECO:0000256" key="7">
    <source>
        <dbReference type="SAM" id="MobiDB-lite"/>
    </source>
</evidence>
<dbReference type="FunFam" id="3.40.50.1100:FF:000007">
    <property type="entry name" value="L-threonine dehydratase catabolic TdcB"/>
    <property type="match status" value="1"/>
</dbReference>
<dbReference type="GO" id="GO:0006567">
    <property type="term" value="P:L-threonine catabolic process"/>
    <property type="evidence" value="ECO:0007669"/>
    <property type="project" value="TreeGrafter"/>
</dbReference>
<keyword evidence="4" id="KW-0456">Lyase</keyword>
<dbReference type="InterPro" id="IPR002912">
    <property type="entry name" value="ACT_dom"/>
</dbReference>
<dbReference type="GO" id="GO:0009097">
    <property type="term" value="P:isoleucine biosynthetic process"/>
    <property type="evidence" value="ECO:0007669"/>
    <property type="project" value="TreeGrafter"/>
</dbReference>
<dbReference type="Gene3D" id="3.30.70.260">
    <property type="match status" value="1"/>
</dbReference>
<dbReference type="CDD" id="cd01562">
    <property type="entry name" value="Thr-dehyd"/>
    <property type="match status" value="1"/>
</dbReference>
<feature type="compositionally biased region" description="Polar residues" evidence="7">
    <location>
        <begin position="53"/>
        <end position="179"/>
    </location>
</feature>
<dbReference type="InParanoid" id="A0A6P8YSQ8"/>
<evidence type="ECO:0000259" key="8">
    <source>
        <dbReference type="PROSITE" id="PS51671"/>
    </source>
</evidence>
<accession>A0A6P8YSQ8</accession>
<dbReference type="OrthoDB" id="4418812at2759"/>
<feature type="domain" description="ACT" evidence="8">
    <location>
        <begin position="568"/>
        <end position="646"/>
    </location>
</feature>
<keyword evidence="9" id="KW-1185">Reference proteome</keyword>
<sequence>MVYAGAATDANVPENVPDTQKPALARSAESAAVLKRAMKDKGATVAEAGATNGHANTNGVAKANGITNGSTSGQANGITNGSTSGQANGITNGSTSGQANGITNGSTSGQANGITNGSTSGQANGSTSAQANGSTNGQANGITNGSTSAQANGSTNGQANGITNGSTSGQANGSTNGQANGITNGSTNGNTNRHANGSTNGRAPAPIKTLKNGTNGLKNEAYKGEITMDGKDPMCDADNPTRLQFEDVTSAAFKIKGGVLSTPCMLSHLSGLTGMDIYLKQDFLQFTGSFKERGARYALMELPASQKARGVISASLGNHALALSYHGKLLGISVTVVMPLVAPMMKIQCCRQHGATVVVQGQDMAEAKAIAMRMAREEQLAYINGYDHPHIMAGQGTLGLEILEQVPDVDAIVVPVGGGGLIAGIATAVKSMRPNVEIIGVESERCASFSAALKAGKPVPVANGPTIADGLAVPTVGYNAFVTAAPLVDRMVVVKEEVVAVSILRLVELEKCVVEGAAACGLAAILEGQLDDYKGKKLVLLLCGGNIDTTVLGRCLERGLAVDGRLIKFSVTVSDRPGGIAELCAQLARLGVSIKDIEHERAWIASRFSVSVTVTCETRDKEHANELRATLNKSYTHIVFPSPAAV</sequence>
<dbReference type="FunCoup" id="A0A6P8YSQ8">
    <property type="interactions" value="221"/>
</dbReference>
<dbReference type="InterPro" id="IPR001926">
    <property type="entry name" value="TrpB-like_PALP"/>
</dbReference>
<protein>
    <recommendedName>
        <fullName evidence="5">L-serine deaminase</fullName>
    </recommendedName>
    <alternativeName>
        <fullName evidence="6">L-threonine dehydratase</fullName>
    </alternativeName>
</protein>
<dbReference type="GO" id="GO:0003941">
    <property type="term" value="F:L-serine ammonia-lyase activity"/>
    <property type="evidence" value="ECO:0007669"/>
    <property type="project" value="TreeGrafter"/>
</dbReference>
<evidence type="ECO:0000313" key="10">
    <source>
        <dbReference type="RefSeq" id="XP_034240116.1"/>
    </source>
</evidence>
<dbReference type="AlphaFoldDB" id="A0A6P8YSQ8"/>
<evidence type="ECO:0000256" key="6">
    <source>
        <dbReference type="ARBA" id="ARBA00042605"/>
    </source>
</evidence>
<dbReference type="InterPro" id="IPR050147">
    <property type="entry name" value="Ser/Thr_Dehydratase"/>
</dbReference>
<name>A0A6P8YSQ8_THRPL</name>
<dbReference type="SUPFAM" id="SSF53686">
    <property type="entry name" value="Tryptophan synthase beta subunit-like PLP-dependent enzymes"/>
    <property type="match status" value="1"/>
</dbReference>
<dbReference type="RefSeq" id="XP_034240116.1">
    <property type="nucleotide sequence ID" value="XM_034384225.1"/>
</dbReference>
<evidence type="ECO:0000256" key="3">
    <source>
        <dbReference type="ARBA" id="ARBA00022898"/>
    </source>
</evidence>
<proteinExistence type="inferred from homology"/>
<dbReference type="InterPro" id="IPR036052">
    <property type="entry name" value="TrpB-like_PALP_sf"/>
</dbReference>
<feature type="compositionally biased region" description="Low complexity" evidence="7">
    <location>
        <begin position="180"/>
        <end position="192"/>
    </location>
</feature>
<dbReference type="InterPro" id="IPR044561">
    <property type="entry name" value="ACT_ThrD-II-like"/>
</dbReference>
<comment type="cofactor">
    <cofactor evidence="1">
        <name>pyridoxal 5'-phosphate</name>
        <dbReference type="ChEBI" id="CHEBI:597326"/>
    </cofactor>
</comment>
<dbReference type="PANTHER" id="PTHR48078">
    <property type="entry name" value="THREONINE DEHYDRATASE, MITOCHONDRIAL-RELATED"/>
    <property type="match status" value="1"/>
</dbReference>
<dbReference type="Gene3D" id="3.40.50.1100">
    <property type="match status" value="2"/>
</dbReference>
<comment type="similarity">
    <text evidence="2">Belongs to the serine/threonine dehydratase family.</text>
</comment>
<keyword evidence="3" id="KW-0663">Pyridoxal phosphate</keyword>
<dbReference type="PROSITE" id="PS51671">
    <property type="entry name" value="ACT"/>
    <property type="match status" value="1"/>
</dbReference>
<evidence type="ECO:0000256" key="2">
    <source>
        <dbReference type="ARBA" id="ARBA00010869"/>
    </source>
</evidence>
<evidence type="ECO:0000256" key="4">
    <source>
        <dbReference type="ARBA" id="ARBA00023239"/>
    </source>
</evidence>
<evidence type="ECO:0000256" key="5">
    <source>
        <dbReference type="ARBA" id="ARBA00041766"/>
    </source>
</evidence>
<evidence type="ECO:0000313" key="9">
    <source>
        <dbReference type="Proteomes" id="UP000515158"/>
    </source>
</evidence>
<dbReference type="Proteomes" id="UP000515158">
    <property type="component" value="Unplaced"/>
</dbReference>
<dbReference type="Pfam" id="PF00291">
    <property type="entry name" value="PALP"/>
    <property type="match status" value="1"/>
</dbReference>
<dbReference type="KEGG" id="tpal:117644617"/>
<dbReference type="GO" id="GO:0004794">
    <property type="term" value="F:threonine deaminase activity"/>
    <property type="evidence" value="ECO:0007669"/>
    <property type="project" value="TreeGrafter"/>
</dbReference>
<dbReference type="GO" id="GO:0006565">
    <property type="term" value="P:L-serine catabolic process"/>
    <property type="evidence" value="ECO:0007669"/>
    <property type="project" value="TreeGrafter"/>
</dbReference>
<dbReference type="CDD" id="cd04886">
    <property type="entry name" value="ACT_ThrD-II-like"/>
    <property type="match status" value="1"/>
</dbReference>